<evidence type="ECO:0000313" key="1">
    <source>
        <dbReference type="EMBL" id="SUU86061.1"/>
    </source>
</evidence>
<sequence>MNIYHVYITRDGQEKWIALALYSTEQAELLGQAFPDITRIETWSGD</sequence>
<dbReference type="Proteomes" id="UP000254343">
    <property type="component" value="Unassembled WGS sequence"/>
</dbReference>
<dbReference type="EMBL" id="UIGB01000001">
    <property type="protein sequence ID" value="SUU86061.1"/>
    <property type="molecule type" value="Genomic_DNA"/>
</dbReference>
<dbReference type="RefSeq" id="WP_002716885.1">
    <property type="nucleotide sequence ID" value="NZ_UFSI01000001.1"/>
</dbReference>
<evidence type="ECO:0000313" key="2">
    <source>
        <dbReference type="Proteomes" id="UP000254343"/>
    </source>
</evidence>
<protein>
    <submittedName>
        <fullName evidence="1">Uncharacterized protein</fullName>
    </submittedName>
</protein>
<organism evidence="1 2">
    <name type="scientific">Afipia felis</name>
    <name type="common">Cat scratch disease bacillus</name>
    <dbReference type="NCBI Taxonomy" id="1035"/>
    <lineage>
        <taxon>Bacteria</taxon>
        <taxon>Pseudomonadati</taxon>
        <taxon>Pseudomonadota</taxon>
        <taxon>Alphaproteobacteria</taxon>
        <taxon>Hyphomicrobiales</taxon>
        <taxon>Nitrobacteraceae</taxon>
        <taxon>Afipia</taxon>
    </lineage>
</organism>
<name>A0A380WAT8_AFIFE</name>
<reference evidence="1 2" key="1">
    <citation type="submission" date="2018-06" db="EMBL/GenBank/DDBJ databases">
        <authorList>
            <consortium name="Pathogen Informatics"/>
            <person name="Doyle S."/>
        </authorList>
    </citation>
    <scope>NUCLEOTIDE SEQUENCE [LARGE SCALE GENOMIC DNA]</scope>
    <source>
        <strain evidence="1 2">NCTC12722</strain>
    </source>
</reference>
<dbReference type="AlphaFoldDB" id="A0A380WAT8"/>
<accession>A0A380WAT8</accession>
<proteinExistence type="predicted"/>
<gene>
    <name evidence="1" type="ORF">NCTC12722_03282</name>
</gene>